<sequence>MHNAASHAKGLKGQDEEVTKQIRYLAQGADSPIDVSNVLQEALGLLSEFPTFVPKLLGLQLPRRAAKQTVIGLIGSVDYYIGTQVHQLALTVIFSSLADPRRHFQLVCPQQSLPFHLTDSTGRVVLDTCPHTNLLKTVRWFISVVERLLATNTSVVPSQMNTEDIWAATEGYRELCLIANQQYNALTADLGEKQRTVVEEVGSSRRRGSILASTATRLAKDMSVALEMLSDYHNKHDADEIATNCHASAGIPQPVQSNKTRESTLRASETTRLLANLSAVDSTISDIISIPPDQEIPAVTPTMLRSVRNTLGDLTETSLNLRYAIYSMSQNTPDNQGVT</sequence>
<accession>A8BDI2</accession>
<dbReference type="OMA" id="TVRWFIS"/>
<proteinExistence type="predicted"/>
<protein>
    <submittedName>
        <fullName evidence="1">Uncharacterized protein</fullName>
    </submittedName>
</protein>
<evidence type="ECO:0000313" key="1">
    <source>
        <dbReference type="EMBL" id="KAE8304241.1"/>
    </source>
</evidence>
<dbReference type="AlphaFoldDB" id="A8BDI2"/>
<dbReference type="Proteomes" id="UP000001548">
    <property type="component" value="Unassembled WGS sequence"/>
</dbReference>
<dbReference type="HOGENOM" id="CLU_820004_0_0_1"/>
<organism evidence="1 2">
    <name type="scientific">Giardia intestinalis (strain ATCC 50803 / WB clone C6)</name>
    <name type="common">Giardia lamblia</name>
    <dbReference type="NCBI Taxonomy" id="184922"/>
    <lineage>
        <taxon>Eukaryota</taxon>
        <taxon>Metamonada</taxon>
        <taxon>Diplomonadida</taxon>
        <taxon>Hexamitidae</taxon>
        <taxon>Giardiinae</taxon>
        <taxon>Giardia</taxon>
    </lineage>
</organism>
<dbReference type="KEGG" id="gla:GL50803_0011624"/>
<keyword evidence="2" id="KW-1185">Reference proteome</keyword>
<reference evidence="1 2" key="1">
    <citation type="journal article" date="2007" name="Science">
        <title>Genomic minimalism in the early diverging intestinal parasite Giardia lamblia.</title>
        <authorList>
            <person name="Morrison H.G."/>
            <person name="McArthur A.G."/>
            <person name="Gillin F.D."/>
            <person name="Aley S.B."/>
            <person name="Adam R.D."/>
            <person name="Olsen G.J."/>
            <person name="Best A.A."/>
            <person name="Cande W.Z."/>
            <person name="Chen F."/>
            <person name="Cipriano M.J."/>
            <person name="Davids B.J."/>
            <person name="Dawson S.C."/>
            <person name="Elmendorf H.G."/>
            <person name="Hehl A.B."/>
            <person name="Holder M.E."/>
            <person name="Huse S.M."/>
            <person name="Kim U.U."/>
            <person name="Lasek-Nesselquist E."/>
            <person name="Manning G."/>
            <person name="Nigam A."/>
            <person name="Nixon J.E."/>
            <person name="Palm D."/>
            <person name="Passamaneck N.E."/>
            <person name="Prabhu A."/>
            <person name="Reich C.I."/>
            <person name="Reiner D.S."/>
            <person name="Samuelson J."/>
            <person name="Svard S.G."/>
            <person name="Sogin M.L."/>
        </authorList>
    </citation>
    <scope>NUCLEOTIDE SEQUENCE [LARGE SCALE GENOMIC DNA]</scope>
    <source>
        <strain evidence="1 2">WB C6</strain>
    </source>
</reference>
<name>A8BDI2_GIAIC</name>
<dbReference type="RefSeq" id="XP_001707795.1">
    <property type="nucleotide sequence ID" value="XM_001707743.1"/>
</dbReference>
<dbReference type="EMBL" id="AACB03000002">
    <property type="protein sequence ID" value="KAE8304241.1"/>
    <property type="molecule type" value="Genomic_DNA"/>
</dbReference>
<gene>
    <name evidence="1" type="ORF">GL50803_0011624</name>
</gene>
<dbReference type="GeneID" id="5700703"/>
<comment type="caution">
    <text evidence="1">The sequence shown here is derived from an EMBL/GenBank/DDBJ whole genome shotgun (WGS) entry which is preliminary data.</text>
</comment>
<evidence type="ECO:0000313" key="2">
    <source>
        <dbReference type="Proteomes" id="UP000001548"/>
    </source>
</evidence>
<dbReference type="VEuPathDB" id="GiardiaDB:GL50803_11624"/>